<reference evidence="1 2" key="1">
    <citation type="journal article" date="2011" name="J. Bacteriol.">
        <title>Genome sequence of the halotolerant marine bacterium Myxococcus fulvus HW-1.</title>
        <authorList>
            <person name="Li Z.F."/>
            <person name="Li X."/>
            <person name="Liu H."/>
            <person name="Liu X."/>
            <person name="Han K."/>
            <person name="Wu Z.H."/>
            <person name="Hu W."/>
            <person name="Li F.F."/>
            <person name="Li Y.Z."/>
        </authorList>
    </citation>
    <scope>NUCLEOTIDE SEQUENCE [LARGE SCALE GENOMIC DNA]</scope>
    <source>
        <strain evidence="2">ATCC BAA-855 / HW-1</strain>
    </source>
</reference>
<dbReference type="KEGG" id="mfu:LILAB_30615"/>
<organism evidence="1 2">
    <name type="scientific">Myxococcus fulvus (strain ATCC BAA-855 / HW-1)</name>
    <dbReference type="NCBI Taxonomy" id="483219"/>
    <lineage>
        <taxon>Bacteria</taxon>
        <taxon>Pseudomonadati</taxon>
        <taxon>Myxococcota</taxon>
        <taxon>Myxococcia</taxon>
        <taxon>Myxococcales</taxon>
        <taxon>Cystobacterineae</taxon>
        <taxon>Myxococcaceae</taxon>
        <taxon>Myxococcus</taxon>
    </lineage>
</organism>
<dbReference type="EMBL" id="CP002830">
    <property type="protein sequence ID" value="AEI68004.1"/>
    <property type="molecule type" value="Genomic_DNA"/>
</dbReference>
<evidence type="ECO:0000313" key="2">
    <source>
        <dbReference type="Proteomes" id="UP000000488"/>
    </source>
</evidence>
<dbReference type="AlphaFoldDB" id="F8CQU0"/>
<name>F8CQU0_MYXFH</name>
<proteinExistence type="predicted"/>
<dbReference type="Proteomes" id="UP000000488">
    <property type="component" value="Chromosome"/>
</dbReference>
<dbReference type="STRING" id="483219.LILAB_30615"/>
<gene>
    <name evidence="1" type="ordered locus">LILAB_30615</name>
</gene>
<dbReference type="HOGENOM" id="CLU_3292831_0_0_7"/>
<evidence type="ECO:0000313" key="1">
    <source>
        <dbReference type="EMBL" id="AEI68004.1"/>
    </source>
</evidence>
<accession>F8CQU0</accession>
<protein>
    <submittedName>
        <fullName evidence="1">Uncharacterized protein</fullName>
    </submittedName>
</protein>
<sequence>MRSLYLSQTRSPFRASAEISLSWMEPGFQVSLPDGSSAMA</sequence>